<dbReference type="InterPro" id="IPR036880">
    <property type="entry name" value="Kunitz_BPTI_sf"/>
</dbReference>
<reference evidence="13" key="1">
    <citation type="journal article" date="2014" name="Science">
        <title>Nonhuman genetics. Genomic basis for the convergent evolution of electric organs.</title>
        <authorList>
            <person name="Gallant J.R."/>
            <person name="Traeger L.L."/>
            <person name="Volkening J.D."/>
            <person name="Moffett H."/>
            <person name="Chen P.H."/>
            <person name="Novina C.D."/>
            <person name="Phillips G.N.Jr."/>
            <person name="Anand R."/>
            <person name="Wells G.B."/>
            <person name="Pinch M."/>
            <person name="Guth R."/>
            <person name="Unguez G.A."/>
            <person name="Albert J.S."/>
            <person name="Zakon H.H."/>
            <person name="Samanta M.P."/>
            <person name="Sussman M.R."/>
        </authorList>
    </citation>
    <scope>NUCLEOTIDE SEQUENCE [LARGE SCALE GENOMIC DNA]</scope>
</reference>
<dbReference type="PANTHER" id="PTHR47247">
    <property type="entry name" value="KUNITZ-TYPE PROTEASE INHIBITOR 2"/>
    <property type="match status" value="1"/>
</dbReference>
<dbReference type="InterPro" id="IPR013980">
    <property type="entry name" value="MANSC_dom"/>
</dbReference>
<dbReference type="GO" id="GO:0004867">
    <property type="term" value="F:serine-type endopeptidase inhibitor activity"/>
    <property type="evidence" value="ECO:0007669"/>
    <property type="project" value="UniProtKB-KW"/>
</dbReference>
<comment type="subcellular location">
    <subcellularLocation>
        <location evidence="1">Membrane</location>
    </subcellularLocation>
</comment>
<feature type="domain" description="BPTI/Kunitz inhibitor" evidence="10">
    <location>
        <begin position="232"/>
        <end position="280"/>
    </location>
</feature>
<keyword evidence="8" id="KW-0812">Transmembrane</keyword>
<evidence type="ECO:0008006" key="14">
    <source>
        <dbReference type="Google" id="ProtNLM"/>
    </source>
</evidence>
<accession>A0A4W4HPZ9</accession>
<name>A0A4W4HPZ9_ELEEL</name>
<dbReference type="PANTHER" id="PTHR47247:SF1">
    <property type="entry name" value="KUNITZ-TYPE PROTEASE INHIBITOR 2"/>
    <property type="match status" value="1"/>
</dbReference>
<dbReference type="Pfam" id="PF00014">
    <property type="entry name" value="Kunitz_BPTI"/>
    <property type="match status" value="3"/>
</dbReference>
<feature type="domain" description="MANSC" evidence="11">
    <location>
        <begin position="33"/>
        <end position="113"/>
    </location>
</feature>
<dbReference type="PROSITE" id="PS00280">
    <property type="entry name" value="BPTI_KUNITZ_1"/>
    <property type="match status" value="3"/>
</dbReference>
<dbReference type="OMA" id="CDWDQST"/>
<evidence type="ECO:0000313" key="12">
    <source>
        <dbReference type="Ensembl" id="ENSEEEP00000052424.2"/>
    </source>
</evidence>
<dbReference type="PROSITE" id="PS50986">
    <property type="entry name" value="MANSC"/>
    <property type="match status" value="1"/>
</dbReference>
<dbReference type="FunFam" id="4.10.410.10:FF:000004">
    <property type="entry name" value="Tissue factor pathway inhibitor"/>
    <property type="match status" value="1"/>
</dbReference>
<dbReference type="Pfam" id="PF07502">
    <property type="entry name" value="MANEC"/>
    <property type="match status" value="1"/>
</dbReference>
<dbReference type="Gene3D" id="4.10.410.10">
    <property type="entry name" value="Pancreatic trypsin inhibitor Kunitz domain"/>
    <property type="match status" value="3"/>
</dbReference>
<dbReference type="RefSeq" id="XP_026853472.2">
    <property type="nucleotide sequence ID" value="XM_026997671.2"/>
</dbReference>
<reference evidence="12" key="3">
    <citation type="submission" date="2020-05" db="EMBL/GenBank/DDBJ databases">
        <title>Electrophorus electricus (electric eel) genome, fEleEle1, primary haplotype.</title>
        <authorList>
            <person name="Myers G."/>
            <person name="Meyer A."/>
            <person name="Fedrigo O."/>
            <person name="Formenti G."/>
            <person name="Rhie A."/>
            <person name="Tracey A."/>
            <person name="Sims Y."/>
            <person name="Jarvis E.D."/>
        </authorList>
    </citation>
    <scope>NUCLEOTIDE SEQUENCE [LARGE SCALE GENOMIC DNA]</scope>
</reference>
<dbReference type="GeneID" id="113569691"/>
<dbReference type="SMART" id="SM00131">
    <property type="entry name" value="KU"/>
    <property type="match status" value="3"/>
</dbReference>
<dbReference type="PRINTS" id="PR00759">
    <property type="entry name" value="BASICPTASE"/>
</dbReference>
<evidence type="ECO:0000256" key="2">
    <source>
        <dbReference type="ARBA" id="ARBA00022690"/>
    </source>
</evidence>
<organism evidence="12 13">
    <name type="scientific">Electrophorus electricus</name>
    <name type="common">Electric eel</name>
    <name type="synonym">Gymnotus electricus</name>
    <dbReference type="NCBI Taxonomy" id="8005"/>
    <lineage>
        <taxon>Eukaryota</taxon>
        <taxon>Metazoa</taxon>
        <taxon>Chordata</taxon>
        <taxon>Craniata</taxon>
        <taxon>Vertebrata</taxon>
        <taxon>Euteleostomi</taxon>
        <taxon>Actinopterygii</taxon>
        <taxon>Neopterygii</taxon>
        <taxon>Teleostei</taxon>
        <taxon>Ostariophysi</taxon>
        <taxon>Gymnotiformes</taxon>
        <taxon>Gymnotoidei</taxon>
        <taxon>Gymnotidae</taxon>
        <taxon>Electrophorus</taxon>
    </lineage>
</organism>
<keyword evidence="5 8" id="KW-0472">Membrane</keyword>
<keyword evidence="7" id="KW-0325">Glycoprotein</keyword>
<evidence type="ECO:0000256" key="8">
    <source>
        <dbReference type="SAM" id="Phobius"/>
    </source>
</evidence>
<evidence type="ECO:0000256" key="5">
    <source>
        <dbReference type="ARBA" id="ARBA00023136"/>
    </source>
</evidence>
<keyword evidence="3 9" id="KW-0732">Signal</keyword>
<keyword evidence="13" id="KW-1185">Reference proteome</keyword>
<dbReference type="STRING" id="8005.ENSEEEP00000052424"/>
<proteinExistence type="predicted"/>
<dbReference type="FunFam" id="4.10.410.10:FF:000020">
    <property type="entry name" value="Collagen, type VI, alpha 3"/>
    <property type="match status" value="1"/>
</dbReference>
<feature type="domain" description="BPTI/Kunitz inhibitor" evidence="10">
    <location>
        <begin position="135"/>
        <end position="185"/>
    </location>
</feature>
<keyword evidence="4" id="KW-0722">Serine protease inhibitor</keyword>
<dbReference type="SUPFAM" id="SSF57362">
    <property type="entry name" value="BPTI-like"/>
    <property type="match status" value="3"/>
</dbReference>
<dbReference type="InterPro" id="IPR011106">
    <property type="entry name" value="MANSC_N"/>
</dbReference>
<evidence type="ECO:0000259" key="11">
    <source>
        <dbReference type="PROSITE" id="PS50986"/>
    </source>
</evidence>
<dbReference type="AlphaFoldDB" id="A0A4W4HPZ9"/>
<dbReference type="InterPro" id="IPR020901">
    <property type="entry name" value="Prtase_inh_Kunz-CS"/>
</dbReference>
<keyword evidence="6" id="KW-1015">Disulfide bond</keyword>
<evidence type="ECO:0000256" key="1">
    <source>
        <dbReference type="ARBA" id="ARBA00004370"/>
    </source>
</evidence>
<dbReference type="Proteomes" id="UP000314983">
    <property type="component" value="Chromosome 15"/>
</dbReference>
<reference evidence="13" key="2">
    <citation type="journal article" date="2017" name="Sci. Adv.">
        <title>A tail of two voltages: Proteomic comparison of the three electric organs of the electric eel.</title>
        <authorList>
            <person name="Traeger L.L."/>
            <person name="Sabat G."/>
            <person name="Barrett-Wilt G.A."/>
            <person name="Wells G.B."/>
            <person name="Sussman M.R."/>
        </authorList>
    </citation>
    <scope>NUCLEOTIDE SEQUENCE [LARGE SCALE GENOMIC DNA]</scope>
</reference>
<reference evidence="12" key="5">
    <citation type="submission" date="2025-09" db="UniProtKB">
        <authorList>
            <consortium name="Ensembl"/>
        </authorList>
    </citation>
    <scope>IDENTIFICATION</scope>
</reference>
<evidence type="ECO:0000313" key="13">
    <source>
        <dbReference type="Proteomes" id="UP000314983"/>
    </source>
</evidence>
<feature type="transmembrane region" description="Helical" evidence="8">
    <location>
        <begin position="368"/>
        <end position="390"/>
    </location>
</feature>
<evidence type="ECO:0000256" key="6">
    <source>
        <dbReference type="ARBA" id="ARBA00023157"/>
    </source>
</evidence>
<feature type="domain" description="BPTI/Kunitz inhibitor" evidence="10">
    <location>
        <begin position="299"/>
        <end position="349"/>
    </location>
</feature>
<feature type="chain" id="PRO_5044280603" description="Serine peptidase inhibitor, Kunitz type, 2" evidence="9">
    <location>
        <begin position="25"/>
        <end position="425"/>
    </location>
</feature>
<dbReference type="SMART" id="SM00765">
    <property type="entry name" value="MANEC"/>
    <property type="match status" value="1"/>
</dbReference>
<gene>
    <name evidence="12" type="primary">SPINT2</name>
</gene>
<feature type="signal peptide" evidence="9">
    <location>
        <begin position="1"/>
        <end position="24"/>
    </location>
</feature>
<evidence type="ECO:0000256" key="7">
    <source>
        <dbReference type="ARBA" id="ARBA00023180"/>
    </source>
</evidence>
<dbReference type="InterPro" id="IPR002223">
    <property type="entry name" value="Kunitz_BPTI"/>
</dbReference>
<dbReference type="PROSITE" id="PS50279">
    <property type="entry name" value="BPTI_KUNITZ_2"/>
    <property type="match status" value="3"/>
</dbReference>
<evidence type="ECO:0000256" key="4">
    <source>
        <dbReference type="ARBA" id="ARBA00022900"/>
    </source>
</evidence>
<keyword evidence="2" id="KW-0646">Protease inhibitor</keyword>
<dbReference type="Ensembl" id="ENSEEET00000052990.2">
    <property type="protein sequence ID" value="ENSEEEP00000052424.2"/>
    <property type="gene ID" value="ENSEEEG00000024557.2"/>
</dbReference>
<reference evidence="12" key="4">
    <citation type="submission" date="2025-08" db="UniProtKB">
        <authorList>
            <consortium name="Ensembl"/>
        </authorList>
    </citation>
    <scope>IDENTIFICATION</scope>
</reference>
<evidence type="ECO:0000259" key="10">
    <source>
        <dbReference type="PROSITE" id="PS50279"/>
    </source>
</evidence>
<evidence type="ECO:0000256" key="9">
    <source>
        <dbReference type="SAM" id="SignalP"/>
    </source>
</evidence>
<sequence length="425" mass="47136">MNRHHIMARLRLFAFVSLVSLVLGQEGCVWDLNTEVNQGLDPLSLVAGATYIAHLPELSDDETCQQACCDNEACQLALTETNSNGTLGCFLVNCMKEDQDVCILMQSDTVKVYRKAPESTPDIFAVRSANSTDRCRYVNAVGPCRAAFIRFFYNVSSQTCEKFIYGGCGGNNNIFNSPEDCLAVCAGVTGDMINDPDTLPKKPRMVQQEDNEEVSSEVPLPEVTVEEFAEKCEAAPQTGLCRASIPRYYYDSGACKRFTYGGCGGNRNNYETEQECMTACTVKIMEKNVDDDKEYQEACGAPSDSGPCRAAFPKFYFDSDSQSCHMFIYGGCKGNMNRYNTMEECMSKCAGEHGMPALAKPCHHWSPAIFLMTTLTIICVMLLVGLIVIAKRRVKRQQLLVLDDQRELLPEEQLSVEDPPKAALY</sequence>
<protein>
    <recommendedName>
        <fullName evidence="14">Serine peptidase inhibitor, Kunitz type, 2</fullName>
    </recommendedName>
</protein>
<dbReference type="GO" id="GO:0016020">
    <property type="term" value="C:membrane"/>
    <property type="evidence" value="ECO:0007669"/>
    <property type="project" value="UniProtKB-SubCell"/>
</dbReference>
<evidence type="ECO:0000256" key="3">
    <source>
        <dbReference type="ARBA" id="ARBA00022729"/>
    </source>
</evidence>
<keyword evidence="8" id="KW-1133">Transmembrane helix</keyword>
<dbReference type="GeneTree" id="ENSGT00940000160348"/>